<proteinExistence type="predicted"/>
<keyword evidence="2" id="KW-1185">Reference proteome</keyword>
<protein>
    <submittedName>
        <fullName evidence="1">Uncharacterized protein</fullName>
    </submittedName>
</protein>
<evidence type="ECO:0000313" key="2">
    <source>
        <dbReference type="Proteomes" id="UP001150581"/>
    </source>
</evidence>
<comment type="caution">
    <text evidence="1">The sequence shown here is derived from an EMBL/GenBank/DDBJ whole genome shotgun (WGS) entry which is preliminary data.</text>
</comment>
<dbReference type="Proteomes" id="UP001150581">
    <property type="component" value="Unassembled WGS sequence"/>
</dbReference>
<name>A0ACC1IGB2_9FUNG</name>
<dbReference type="EMBL" id="JANBPG010000803">
    <property type="protein sequence ID" value="KAJ1893668.1"/>
    <property type="molecule type" value="Genomic_DNA"/>
</dbReference>
<evidence type="ECO:0000313" key="1">
    <source>
        <dbReference type="EMBL" id="KAJ1893668.1"/>
    </source>
</evidence>
<sequence>MDATAVHPIEESQTLDSIRYIKLLSVLDRSLSSVVDAFKLEDLQAIFPDLAREIPEKLADTHEQISTYLRNSANSDFQAIMMQYDMPTKLASLDKLIADADEREGTPGYQAVPSLSPELINRSRAAAIKRKELERLEAKLALLREENSRGISLVNEQETAIITEKNRLAETVDLVNKVCI</sequence>
<reference evidence="1" key="1">
    <citation type="submission" date="2022-07" db="EMBL/GenBank/DDBJ databases">
        <title>Phylogenomic reconstructions and comparative analyses of Kickxellomycotina fungi.</title>
        <authorList>
            <person name="Reynolds N.K."/>
            <person name="Stajich J.E."/>
            <person name="Barry K."/>
            <person name="Grigoriev I.V."/>
            <person name="Crous P."/>
            <person name="Smith M.E."/>
        </authorList>
    </citation>
    <scope>NUCLEOTIDE SEQUENCE</scope>
    <source>
        <strain evidence="1">Benny 63K</strain>
    </source>
</reference>
<accession>A0ACC1IGB2</accession>
<organism evidence="1 2">
    <name type="scientific">Kickxella alabastrina</name>
    <dbReference type="NCBI Taxonomy" id="61397"/>
    <lineage>
        <taxon>Eukaryota</taxon>
        <taxon>Fungi</taxon>
        <taxon>Fungi incertae sedis</taxon>
        <taxon>Zoopagomycota</taxon>
        <taxon>Kickxellomycotina</taxon>
        <taxon>Kickxellomycetes</taxon>
        <taxon>Kickxellales</taxon>
        <taxon>Kickxellaceae</taxon>
        <taxon>Kickxella</taxon>
    </lineage>
</organism>
<gene>
    <name evidence="1" type="ORF">LPJ66_005618</name>
</gene>